<evidence type="ECO:0000313" key="4">
    <source>
        <dbReference type="EMBL" id="KAK1613265.1"/>
    </source>
</evidence>
<keyword evidence="5" id="KW-1185">Reference proteome</keyword>
<protein>
    <recommendedName>
        <fullName evidence="3">Jacalin-type lectin domain-containing protein</fullName>
    </recommendedName>
</protein>
<feature type="domain" description="Jacalin-type lectin" evidence="3">
    <location>
        <begin position="266"/>
        <end position="414"/>
    </location>
</feature>
<dbReference type="InterPro" id="IPR001229">
    <property type="entry name" value="Jacalin-like_lectin_dom"/>
</dbReference>
<dbReference type="EMBL" id="JAUUTY010000007">
    <property type="protein sequence ID" value="KAK1613265.1"/>
    <property type="molecule type" value="Genomic_DNA"/>
</dbReference>
<dbReference type="SMART" id="SM00915">
    <property type="entry name" value="Jacalin"/>
    <property type="match status" value="1"/>
</dbReference>
<dbReference type="Pfam" id="PF03004">
    <property type="entry name" value="Transposase_24"/>
    <property type="match status" value="1"/>
</dbReference>
<evidence type="ECO:0000313" key="5">
    <source>
        <dbReference type="Proteomes" id="UP001231189"/>
    </source>
</evidence>
<dbReference type="CDD" id="cd09612">
    <property type="entry name" value="Jacalin"/>
    <property type="match status" value="1"/>
</dbReference>
<dbReference type="GO" id="GO:0030246">
    <property type="term" value="F:carbohydrate binding"/>
    <property type="evidence" value="ECO:0007669"/>
    <property type="project" value="UniProtKB-KW"/>
</dbReference>
<dbReference type="Gene3D" id="2.100.10.30">
    <property type="entry name" value="Jacalin-like lectin domain"/>
    <property type="match status" value="1"/>
</dbReference>
<dbReference type="PROSITE" id="PS51752">
    <property type="entry name" value="JACALIN_LECTIN"/>
    <property type="match status" value="1"/>
</dbReference>
<reference evidence="4" key="1">
    <citation type="submission" date="2023-07" db="EMBL/GenBank/DDBJ databases">
        <title>A chromosome-level genome assembly of Lolium multiflorum.</title>
        <authorList>
            <person name="Chen Y."/>
            <person name="Copetti D."/>
            <person name="Kolliker R."/>
            <person name="Studer B."/>
        </authorList>
    </citation>
    <scope>NUCLEOTIDE SEQUENCE</scope>
    <source>
        <strain evidence="4">02402/16</strain>
        <tissue evidence="4">Leaf</tissue>
    </source>
</reference>
<evidence type="ECO:0000259" key="3">
    <source>
        <dbReference type="PROSITE" id="PS51752"/>
    </source>
</evidence>
<proteinExistence type="predicted"/>
<name>A0AAD8VQF3_LOLMU</name>
<dbReference type="Proteomes" id="UP001231189">
    <property type="component" value="Unassembled WGS sequence"/>
</dbReference>
<feature type="compositionally biased region" description="Basic and acidic residues" evidence="2">
    <location>
        <begin position="252"/>
        <end position="267"/>
    </location>
</feature>
<sequence length="416" mass="46677">MYFAMQPGKHDECMAVLYKICTKIVTDMHYEARVSCVRNWYAEKHNARISKSQARNKHLDAWQYMQVVPQYVSSNKKCYAAMAKYWRSDEFKKKHEEGQINLALMDGASHVQGSLLLEVARRREAKKTGVDPNFFEFWQTMHTRKKPHPTTGSMWVNKGSELRSTKFVQKFKEVHGDDADPRTSDFDPKVAVLAGEGARNGRLWIGDGNIPPKTIPTLSRLRKGRTSSQPAIEKHPRLGTIAMEEIRNEVAEERRRHEDMETLDAPKKLGPPGYGGIQGTAKDINSNSVPKTLKSVSIWSKGGNTGRINAISFTYYDKDNIEVNEGPWGTTDGTPNVISIGHDEYLTKLSVTTANNCVTSLTFNTSKPAVHGPMGKEPTTCDKAFTIDVDPDSIVAFFGRYDHYLRAIGAYSAPEA</sequence>
<evidence type="ECO:0000256" key="2">
    <source>
        <dbReference type="SAM" id="MobiDB-lite"/>
    </source>
</evidence>
<dbReference type="PANTHER" id="PTHR33157:SF12">
    <property type="entry name" value="TRANSPOSASE TNP1_EN_SPM-LIKE DOMAIN-CONTAINING PROTEIN"/>
    <property type="match status" value="1"/>
</dbReference>
<dbReference type="PANTHER" id="PTHR33157">
    <property type="entry name" value="AUTONOMOUS TRANSPOSABLE ELEMENT EN-1 MOSAIC PROTEIN-RELATED"/>
    <property type="match status" value="1"/>
</dbReference>
<accession>A0AAD8VQF3</accession>
<keyword evidence="1" id="KW-0430">Lectin</keyword>
<dbReference type="InterPro" id="IPR033734">
    <property type="entry name" value="Jacalin-like_lectin_dom_plant"/>
</dbReference>
<dbReference type="SUPFAM" id="SSF51101">
    <property type="entry name" value="Mannose-binding lectins"/>
    <property type="match status" value="1"/>
</dbReference>
<dbReference type="AlphaFoldDB" id="A0AAD8VQF3"/>
<organism evidence="4 5">
    <name type="scientific">Lolium multiflorum</name>
    <name type="common">Italian ryegrass</name>
    <name type="synonym">Lolium perenne subsp. multiflorum</name>
    <dbReference type="NCBI Taxonomy" id="4521"/>
    <lineage>
        <taxon>Eukaryota</taxon>
        <taxon>Viridiplantae</taxon>
        <taxon>Streptophyta</taxon>
        <taxon>Embryophyta</taxon>
        <taxon>Tracheophyta</taxon>
        <taxon>Spermatophyta</taxon>
        <taxon>Magnoliopsida</taxon>
        <taxon>Liliopsida</taxon>
        <taxon>Poales</taxon>
        <taxon>Poaceae</taxon>
        <taxon>BOP clade</taxon>
        <taxon>Pooideae</taxon>
        <taxon>Poodae</taxon>
        <taxon>Poeae</taxon>
        <taxon>Poeae Chloroplast Group 2 (Poeae type)</taxon>
        <taxon>Loliodinae</taxon>
        <taxon>Loliinae</taxon>
        <taxon>Lolium</taxon>
    </lineage>
</organism>
<dbReference type="GO" id="GO:0032196">
    <property type="term" value="P:transposition"/>
    <property type="evidence" value="ECO:0007669"/>
    <property type="project" value="InterPro"/>
</dbReference>
<evidence type="ECO:0000256" key="1">
    <source>
        <dbReference type="ARBA" id="ARBA00022734"/>
    </source>
</evidence>
<dbReference type="InterPro" id="IPR036404">
    <property type="entry name" value="Jacalin-like_lectin_dom_sf"/>
</dbReference>
<dbReference type="InterPro" id="IPR004252">
    <property type="entry name" value="Probable_transposase_24"/>
</dbReference>
<feature type="region of interest" description="Disordered" evidence="2">
    <location>
        <begin position="252"/>
        <end position="272"/>
    </location>
</feature>
<dbReference type="Pfam" id="PF01419">
    <property type="entry name" value="Jacalin"/>
    <property type="match status" value="1"/>
</dbReference>
<gene>
    <name evidence="4" type="ORF">QYE76_036938</name>
</gene>
<comment type="caution">
    <text evidence="4">The sequence shown here is derived from an EMBL/GenBank/DDBJ whole genome shotgun (WGS) entry which is preliminary data.</text>
</comment>
<dbReference type="InterPro" id="IPR039266">
    <property type="entry name" value="EN-1/SPM"/>
</dbReference>